<protein>
    <submittedName>
        <fullName evidence="3">MxaA protein</fullName>
    </submittedName>
</protein>
<accession>A0A1M6RET7</accession>
<keyword evidence="1" id="KW-0472">Membrane</keyword>
<dbReference type="EMBL" id="FRAB01000018">
    <property type="protein sequence ID" value="SHK30923.1"/>
    <property type="molecule type" value="Genomic_DNA"/>
</dbReference>
<evidence type="ECO:0000313" key="4">
    <source>
        <dbReference type="Proteomes" id="UP000184395"/>
    </source>
</evidence>
<dbReference type="PROSITE" id="PS51257">
    <property type="entry name" value="PROKAR_LIPOPROTEIN"/>
    <property type="match status" value="1"/>
</dbReference>
<dbReference type="OrthoDB" id="8535306at2"/>
<keyword evidence="2" id="KW-0732">Signal</keyword>
<feature type="chain" id="PRO_5009920607" evidence="2">
    <location>
        <begin position="41"/>
        <end position="313"/>
    </location>
</feature>
<organism evidence="3 4">
    <name type="scientific">Paraburkholderia terricola</name>
    <dbReference type="NCBI Taxonomy" id="169427"/>
    <lineage>
        <taxon>Bacteria</taxon>
        <taxon>Pseudomonadati</taxon>
        <taxon>Pseudomonadota</taxon>
        <taxon>Betaproteobacteria</taxon>
        <taxon>Burkholderiales</taxon>
        <taxon>Burkholderiaceae</taxon>
        <taxon>Paraburkholderia</taxon>
    </lineage>
</organism>
<dbReference type="RefSeq" id="WP_143031982.1">
    <property type="nucleotide sequence ID" value="NZ_CADFGY010000018.1"/>
</dbReference>
<keyword evidence="1" id="KW-1133">Transmembrane helix</keyword>
<feature type="transmembrane region" description="Helical" evidence="1">
    <location>
        <begin position="184"/>
        <end position="204"/>
    </location>
</feature>
<gene>
    <name evidence="3" type="ORF">SAMN05192548_101889</name>
</gene>
<keyword evidence="1" id="KW-0812">Transmembrane</keyword>
<reference evidence="3 4" key="1">
    <citation type="submission" date="2016-11" db="EMBL/GenBank/DDBJ databases">
        <authorList>
            <person name="Jaros S."/>
            <person name="Januszkiewicz K."/>
            <person name="Wedrychowicz H."/>
        </authorList>
    </citation>
    <scope>NUCLEOTIDE SEQUENCE [LARGE SCALE GENOMIC DNA]</scope>
    <source>
        <strain evidence="3 4">LMG 20594</strain>
    </source>
</reference>
<proteinExistence type="predicted"/>
<dbReference type="AlphaFoldDB" id="A0A1M6RET7"/>
<evidence type="ECO:0000313" key="3">
    <source>
        <dbReference type="EMBL" id="SHK30923.1"/>
    </source>
</evidence>
<feature type="signal peptide" evidence="2">
    <location>
        <begin position="1"/>
        <end position="40"/>
    </location>
</feature>
<sequence length="313" mass="34852">MTRRVSFLRPQVGDRVSLTTRVAALLCMFASACFSYGALAQQNVIAATAQPRSFGYLLGDVISQRVLLRANDRPFEPATLPPLERTGAWLERRAAKVETDAGGERWLVLEYQVINAPQTLTAITLPALMLRAPVASSPALAVAAWPVSVAPLTPRSAFAQGSLQDMQPDRQPSPLPIAPLRQRLIASLAVLAFVACAWLGWWLWRNRRDAGRLPFARACRALERLDAVQVDREPDAWVSVHRALNEAAGQALHAGTLGALFVRAPYLSPLRERLERFYAQSGERFFAVSPTHEPYRLLELARELRLAERRHHR</sequence>
<evidence type="ECO:0000256" key="2">
    <source>
        <dbReference type="SAM" id="SignalP"/>
    </source>
</evidence>
<dbReference type="STRING" id="169427.SAMN05192548_101889"/>
<evidence type="ECO:0000256" key="1">
    <source>
        <dbReference type="SAM" id="Phobius"/>
    </source>
</evidence>
<name>A0A1M6RET7_9BURK</name>
<dbReference type="Proteomes" id="UP000184395">
    <property type="component" value="Unassembled WGS sequence"/>
</dbReference>